<reference evidence="1" key="1">
    <citation type="submission" date="2017-02" db="EMBL/GenBank/DDBJ databases">
        <title>Delving into the versatile metabolic prowess of the omnipresent phylum Bacteroidetes.</title>
        <authorList>
            <person name="Nobu M.K."/>
            <person name="Mei R."/>
            <person name="Narihiro T."/>
            <person name="Kuroda K."/>
            <person name="Liu W.-T."/>
        </authorList>
    </citation>
    <scope>NUCLEOTIDE SEQUENCE</scope>
    <source>
        <strain evidence="1">ADurb.Bin417</strain>
    </source>
</reference>
<dbReference type="Proteomes" id="UP000485484">
    <property type="component" value="Unassembled WGS sequence"/>
</dbReference>
<proteinExistence type="predicted"/>
<dbReference type="EMBL" id="MWAK01000239">
    <property type="protein sequence ID" value="OPZ90672.1"/>
    <property type="molecule type" value="Genomic_DNA"/>
</dbReference>
<accession>A0A1V5MC06</accession>
<gene>
    <name evidence="1" type="ORF">BWY73_01268</name>
</gene>
<dbReference type="AlphaFoldDB" id="A0A1V5MC06"/>
<organism evidence="1">
    <name type="scientific">candidate division TA06 bacterium ADurb.Bin417</name>
    <dbReference type="NCBI Taxonomy" id="1852828"/>
    <lineage>
        <taxon>Bacteria</taxon>
        <taxon>Bacteria division TA06</taxon>
    </lineage>
</organism>
<comment type="caution">
    <text evidence="1">The sequence shown here is derived from an EMBL/GenBank/DDBJ whole genome shotgun (WGS) entry which is preliminary data.</text>
</comment>
<protein>
    <submittedName>
        <fullName evidence="1">Uncharacterized protein</fullName>
    </submittedName>
</protein>
<sequence length="256" mass="27294">MRILPLRKAALPRLVPGAGVHQPGQVVLGVIAAVDQFQRAGRRVERQRLPAGDETVAGRLGQGQNPVVGGDLLRINFILQADVVGAHLDLLNLLLVNVEMLPVGALDHQGRPAQPVQHHGRIVIIGGRVLAETLERRPLAPGTGVREAAGRQARNLNPEGPAQAVGVAGNSQFQLGGVFDVQAVEHRVLEPGLQQGSGHAAVEHRFRRPVAVGRHSKEVPADPLGEDQVGQVQFRNRALEVVRVAAHRNLGLAGLH</sequence>
<name>A0A1V5MC06_UNCT6</name>
<evidence type="ECO:0000313" key="1">
    <source>
        <dbReference type="EMBL" id="OPZ90672.1"/>
    </source>
</evidence>